<dbReference type="InterPro" id="IPR034505">
    <property type="entry name" value="Coproporphyrinogen-III_oxidase"/>
</dbReference>
<dbReference type="EC" id="1.3.99.22" evidence="3"/>
<protein>
    <submittedName>
        <fullName evidence="3">Coproporphyrinogen III oxidase, anaerobic</fullName>
        <ecNumber evidence="3">1.3.99.22</ecNumber>
    </submittedName>
</protein>
<organism evidence="3 4">
    <name type="scientific">Turneriella parva (strain ATCC BAA-1111 / DSM 21527 / NCTC 11395 / H)</name>
    <name type="common">Leptospira parva</name>
    <dbReference type="NCBI Taxonomy" id="869212"/>
    <lineage>
        <taxon>Bacteria</taxon>
        <taxon>Pseudomonadati</taxon>
        <taxon>Spirochaetota</taxon>
        <taxon>Spirochaetia</taxon>
        <taxon>Leptospirales</taxon>
        <taxon>Leptospiraceae</taxon>
        <taxon>Turneriella</taxon>
    </lineage>
</organism>
<dbReference type="SFLD" id="SFLDF00562">
    <property type="entry name" value="HemN-like__clustered_with_heat"/>
    <property type="match status" value="1"/>
</dbReference>
<dbReference type="PATRIC" id="fig|869212.3.peg.96"/>
<dbReference type="AlphaFoldDB" id="I4B0J2"/>
<evidence type="ECO:0000313" key="4">
    <source>
        <dbReference type="Proteomes" id="UP000006048"/>
    </source>
</evidence>
<dbReference type="InterPro" id="IPR006638">
    <property type="entry name" value="Elp3/MiaA/NifB-like_rSAM"/>
</dbReference>
<dbReference type="InterPro" id="IPR023404">
    <property type="entry name" value="rSAM_horseshoe"/>
</dbReference>
<dbReference type="GO" id="GO:0006779">
    <property type="term" value="P:porphyrin-containing compound biosynthetic process"/>
    <property type="evidence" value="ECO:0007669"/>
    <property type="project" value="InterPro"/>
</dbReference>
<dbReference type="InterPro" id="IPR007197">
    <property type="entry name" value="rSAM"/>
</dbReference>
<evidence type="ECO:0000259" key="2">
    <source>
        <dbReference type="PROSITE" id="PS51918"/>
    </source>
</evidence>
<proteinExistence type="inferred from homology"/>
<evidence type="ECO:0000313" key="3">
    <source>
        <dbReference type="EMBL" id="AFM10799.1"/>
    </source>
</evidence>
<dbReference type="SFLD" id="SFLDG01065">
    <property type="entry name" value="anaerobic_coproporphyrinogen-I"/>
    <property type="match status" value="1"/>
</dbReference>
<dbReference type="InterPro" id="IPR004559">
    <property type="entry name" value="HemW-like"/>
</dbReference>
<name>I4B0J2_TURPD</name>
<dbReference type="EMBL" id="CP002959">
    <property type="protein sequence ID" value="AFM10799.1"/>
    <property type="molecule type" value="Genomic_DNA"/>
</dbReference>
<dbReference type="SUPFAM" id="SSF102114">
    <property type="entry name" value="Radical SAM enzymes"/>
    <property type="match status" value="1"/>
</dbReference>
<dbReference type="OrthoDB" id="9808022at2"/>
<dbReference type="PROSITE" id="PS51918">
    <property type="entry name" value="RADICAL_SAM"/>
    <property type="match status" value="1"/>
</dbReference>
<dbReference type="GO" id="GO:0051539">
    <property type="term" value="F:4 iron, 4 sulfur cluster binding"/>
    <property type="evidence" value="ECO:0007669"/>
    <property type="project" value="InterPro"/>
</dbReference>
<dbReference type="Gene3D" id="3.80.30.20">
    <property type="entry name" value="tm_1862 like domain"/>
    <property type="match status" value="1"/>
</dbReference>
<evidence type="ECO:0000256" key="1">
    <source>
        <dbReference type="ARBA" id="ARBA00006100"/>
    </source>
</evidence>
<sequence>MPPRRQRARLAGLYVHLPFCDVKCAYCDFYSVAARHVDAAFWPRYLVKLKADIDWQYQRLTEDSASVVLASIFFGGGTPSKAPAFVFSEIIAHARSVFARSLPAIEISAEANPESLTEHVAKDWAASKINRVSIGMQSRDPAVLKYLGRLYNSGAYEKVIQIVQDAGIDNINTDFITGVPGQTIRSTLTDIDFALAAGVKHLSLYQLTIEPGTLLKSRIEAGRLEAPADGRQLRQMRIAANHLQRSGFMRYEISNFALPHFRCLHNQIYWTHRPYLGVGVAAHAFTGERRFLNVRSLDGYTAAESLPEEDTNVQPRDALINRLRLLQPLAVSRLLGYFEEAQHAKVMAVLKAAEGRGWIDITTNTIRLTETGLAFTDSIIAELWNI</sequence>
<dbReference type="GO" id="GO:0004109">
    <property type="term" value="F:coproporphyrinogen oxidase activity"/>
    <property type="evidence" value="ECO:0007669"/>
    <property type="project" value="InterPro"/>
</dbReference>
<feature type="domain" description="Radical SAM core" evidence="2">
    <location>
        <begin position="5"/>
        <end position="245"/>
    </location>
</feature>
<dbReference type="SMART" id="SM00729">
    <property type="entry name" value="Elp3"/>
    <property type="match status" value="1"/>
</dbReference>
<keyword evidence="4" id="KW-1185">Reference proteome</keyword>
<dbReference type="SFLD" id="SFLDS00029">
    <property type="entry name" value="Radical_SAM"/>
    <property type="match status" value="1"/>
</dbReference>
<dbReference type="RefSeq" id="WP_014801320.1">
    <property type="nucleotide sequence ID" value="NC_018020.1"/>
</dbReference>
<dbReference type="SFLD" id="SFLDG01082">
    <property type="entry name" value="B12-binding_domain_containing"/>
    <property type="match status" value="1"/>
</dbReference>
<comment type="similarity">
    <text evidence="1">Belongs to the anaerobic coproporphyrinogen-III oxidase family. HemW subfamily.</text>
</comment>
<dbReference type="PANTHER" id="PTHR13932:SF5">
    <property type="entry name" value="RADICAL S-ADENOSYL METHIONINE DOMAIN-CONTAINING PROTEIN 1, MITOCHONDRIAL"/>
    <property type="match status" value="1"/>
</dbReference>
<dbReference type="PANTHER" id="PTHR13932">
    <property type="entry name" value="COPROPORPHYRINIGEN III OXIDASE"/>
    <property type="match status" value="1"/>
</dbReference>
<dbReference type="STRING" id="869212.Turpa_0137"/>
<dbReference type="Pfam" id="PF04055">
    <property type="entry name" value="Radical_SAM"/>
    <property type="match status" value="1"/>
</dbReference>
<gene>
    <name evidence="3" type="ordered locus">Turpa_0137</name>
</gene>
<dbReference type="GO" id="GO:0005737">
    <property type="term" value="C:cytoplasm"/>
    <property type="evidence" value="ECO:0007669"/>
    <property type="project" value="InterPro"/>
</dbReference>
<dbReference type="Proteomes" id="UP000006048">
    <property type="component" value="Chromosome"/>
</dbReference>
<dbReference type="InterPro" id="IPR058240">
    <property type="entry name" value="rSAM_sf"/>
</dbReference>
<dbReference type="KEGG" id="tpx:Turpa_0137"/>
<keyword evidence="3" id="KW-0560">Oxidoreductase</keyword>
<dbReference type="HOGENOM" id="CLU_027579_2_2_12"/>
<accession>I4B0J2</accession>
<reference evidence="3 4" key="1">
    <citation type="submission" date="2012-06" db="EMBL/GenBank/DDBJ databases">
        <title>The complete chromosome of genome of Turneriella parva DSM 21527.</title>
        <authorList>
            <consortium name="US DOE Joint Genome Institute (JGI-PGF)"/>
            <person name="Lucas S."/>
            <person name="Han J."/>
            <person name="Lapidus A."/>
            <person name="Bruce D."/>
            <person name="Goodwin L."/>
            <person name="Pitluck S."/>
            <person name="Peters L."/>
            <person name="Kyrpides N."/>
            <person name="Mavromatis K."/>
            <person name="Ivanova N."/>
            <person name="Mikhailova N."/>
            <person name="Chertkov O."/>
            <person name="Detter J.C."/>
            <person name="Tapia R."/>
            <person name="Han C."/>
            <person name="Land M."/>
            <person name="Hauser L."/>
            <person name="Markowitz V."/>
            <person name="Cheng J.-F."/>
            <person name="Hugenholtz P."/>
            <person name="Woyke T."/>
            <person name="Wu D."/>
            <person name="Gronow S."/>
            <person name="Wellnitz S."/>
            <person name="Brambilla E."/>
            <person name="Klenk H.-P."/>
            <person name="Eisen J.A."/>
        </authorList>
    </citation>
    <scope>NUCLEOTIDE SEQUENCE [LARGE SCALE GENOMIC DNA]</scope>
    <source>
        <strain evidence="4">ATCC BAA-1111 / DSM 21527 / NCTC 11395 / H</strain>
    </source>
</reference>